<keyword evidence="1 6" id="KW-0963">Cytoplasm</keyword>
<protein>
    <recommendedName>
        <fullName evidence="6">Phosphoribosylformylglycinamidine synthase subunit PurS</fullName>
        <shortName evidence="6">FGAM synthase</shortName>
        <ecNumber evidence="6">6.3.5.3</ecNumber>
    </recommendedName>
    <alternativeName>
        <fullName evidence="6">Formylglycinamide ribonucleotide amidotransferase subunit III</fullName>
        <shortName evidence="6">FGAR amidotransferase III</shortName>
        <shortName evidence="6">FGAR-AT III</shortName>
    </alternativeName>
    <alternativeName>
        <fullName evidence="6">Phosphoribosylformylglycinamidine synthase subunit III</fullName>
    </alternativeName>
</protein>
<evidence type="ECO:0000313" key="8">
    <source>
        <dbReference type="Proteomes" id="UP000254808"/>
    </source>
</evidence>
<name>A0A345UIA5_9BACT</name>
<dbReference type="PANTHER" id="PTHR34696">
    <property type="entry name" value="PHOSPHORIBOSYLFORMYLGLYCINAMIDINE SYNTHASE SUBUNIT PURS"/>
    <property type="match status" value="1"/>
</dbReference>
<comment type="function">
    <text evidence="6">Part of the phosphoribosylformylglycinamidine synthase complex involved in the purines biosynthetic pathway. Catalyzes the ATP-dependent conversion of formylglycinamide ribonucleotide (FGAR) and glutamine to yield formylglycinamidine ribonucleotide (FGAM) and glutamate. The FGAM synthase complex is composed of three subunits. PurQ produces an ammonia molecule by converting glutamine to glutamate. PurL transfers the ammonia molecule to FGAR to form FGAM in an ATP-dependent manner. PurS interacts with PurQ and PurL and is thought to assist in the transfer of the ammonia molecule from PurQ to PurL.</text>
</comment>
<organism evidence="7 8">
    <name type="scientific">Cyclonatronum proteinivorum</name>
    <dbReference type="NCBI Taxonomy" id="1457365"/>
    <lineage>
        <taxon>Bacteria</taxon>
        <taxon>Pseudomonadati</taxon>
        <taxon>Balneolota</taxon>
        <taxon>Balneolia</taxon>
        <taxon>Balneolales</taxon>
        <taxon>Cyclonatronaceae</taxon>
        <taxon>Cyclonatronum</taxon>
    </lineage>
</organism>
<comment type="pathway">
    <text evidence="6">Purine metabolism; IMP biosynthesis via de novo pathway; 5-amino-1-(5-phospho-D-ribosyl)imidazole from N(2)-formyl-N(1)-(5-phospho-D-ribosyl)glycinamide: step 1/2.</text>
</comment>
<dbReference type="EC" id="6.3.5.3" evidence="6"/>
<dbReference type="Gene3D" id="3.30.1280.10">
    <property type="entry name" value="Phosphoribosylformylglycinamidine synthase subunit PurS"/>
    <property type="match status" value="1"/>
</dbReference>
<evidence type="ECO:0000313" key="7">
    <source>
        <dbReference type="EMBL" id="AXJ00207.1"/>
    </source>
</evidence>
<dbReference type="SUPFAM" id="SSF82697">
    <property type="entry name" value="PurS-like"/>
    <property type="match status" value="1"/>
</dbReference>
<dbReference type="AlphaFoldDB" id="A0A345UIA5"/>
<comment type="catalytic activity">
    <reaction evidence="6">
        <text>N(2)-formyl-N(1)-(5-phospho-beta-D-ribosyl)glycinamide + L-glutamine + ATP + H2O = 2-formamido-N(1)-(5-O-phospho-beta-D-ribosyl)acetamidine + L-glutamate + ADP + phosphate + H(+)</text>
        <dbReference type="Rhea" id="RHEA:17129"/>
        <dbReference type="ChEBI" id="CHEBI:15377"/>
        <dbReference type="ChEBI" id="CHEBI:15378"/>
        <dbReference type="ChEBI" id="CHEBI:29985"/>
        <dbReference type="ChEBI" id="CHEBI:30616"/>
        <dbReference type="ChEBI" id="CHEBI:43474"/>
        <dbReference type="ChEBI" id="CHEBI:58359"/>
        <dbReference type="ChEBI" id="CHEBI:147286"/>
        <dbReference type="ChEBI" id="CHEBI:147287"/>
        <dbReference type="ChEBI" id="CHEBI:456216"/>
        <dbReference type="EC" id="6.3.5.3"/>
    </reaction>
</comment>
<accession>A0A345UIA5</accession>
<evidence type="ECO:0000256" key="6">
    <source>
        <dbReference type="HAMAP-Rule" id="MF_01926"/>
    </source>
</evidence>
<comment type="similarity">
    <text evidence="6">Belongs to the PurS family.</text>
</comment>
<dbReference type="GO" id="GO:0006189">
    <property type="term" value="P:'de novo' IMP biosynthetic process"/>
    <property type="evidence" value="ECO:0007669"/>
    <property type="project" value="UniProtKB-UniRule"/>
</dbReference>
<keyword evidence="8" id="KW-1185">Reference proteome</keyword>
<dbReference type="Pfam" id="PF02700">
    <property type="entry name" value="PurS"/>
    <property type="match status" value="1"/>
</dbReference>
<dbReference type="HAMAP" id="MF_01926">
    <property type="entry name" value="PurS"/>
    <property type="match status" value="1"/>
</dbReference>
<dbReference type="GO" id="GO:0005524">
    <property type="term" value="F:ATP binding"/>
    <property type="evidence" value="ECO:0007669"/>
    <property type="project" value="UniProtKB-UniRule"/>
</dbReference>
<dbReference type="RefSeq" id="WP_114983496.1">
    <property type="nucleotide sequence ID" value="NZ_CP027806.1"/>
</dbReference>
<dbReference type="GO" id="GO:0005737">
    <property type="term" value="C:cytoplasm"/>
    <property type="evidence" value="ECO:0007669"/>
    <property type="project" value="UniProtKB-SubCell"/>
</dbReference>
<reference evidence="7 8" key="1">
    <citation type="submission" date="2018-03" db="EMBL/GenBank/DDBJ databases">
        <title>Phenotypic and genomic properties of Cyclonatronum proteinivorum gen. nov., sp. nov., a haloalkaliphilic bacteroidete from soda lakes possessing Na+-translocating rhodopsin.</title>
        <authorList>
            <person name="Toshchakov S.V."/>
            <person name="Korzhenkov A."/>
            <person name="Samarov N.I."/>
            <person name="Kublanov I.V."/>
            <person name="Muntyan M.S."/>
            <person name="Sorokin D.Y."/>
        </authorList>
    </citation>
    <scope>NUCLEOTIDE SEQUENCE [LARGE SCALE GENOMIC DNA]</scope>
    <source>
        <strain evidence="7 8">Omega</strain>
    </source>
</reference>
<dbReference type="OrthoDB" id="9799101at2"/>
<evidence type="ECO:0000256" key="4">
    <source>
        <dbReference type="ARBA" id="ARBA00022755"/>
    </source>
</evidence>
<dbReference type="PANTHER" id="PTHR34696:SF1">
    <property type="entry name" value="PHOSPHORIBOSYLFORMYLGLYCINAMIDINE SYNTHASE SUBUNIT PURS"/>
    <property type="match status" value="1"/>
</dbReference>
<dbReference type="InterPro" id="IPR003850">
    <property type="entry name" value="PurS"/>
</dbReference>
<gene>
    <name evidence="6" type="primary">purS</name>
    <name evidence="7" type="ORF">CYPRO_0930</name>
</gene>
<dbReference type="Proteomes" id="UP000254808">
    <property type="component" value="Chromosome"/>
</dbReference>
<dbReference type="UniPathway" id="UPA00074">
    <property type="reaction ID" value="UER00128"/>
</dbReference>
<dbReference type="NCBIfam" id="NF004630">
    <property type="entry name" value="PRK05974.1"/>
    <property type="match status" value="1"/>
</dbReference>
<proteinExistence type="inferred from homology"/>
<comment type="subcellular location">
    <subcellularLocation>
        <location evidence="6">Cytoplasm</location>
    </subcellularLocation>
</comment>
<sequence length="85" mass="9519">MYKIRVYVTLRPSILDPKGKASLGALHNLGYNRIKDVRIGKMIELDIEAGSEPQAREAAEMAARKLLANEVMEDFEVEVMEAASR</sequence>
<dbReference type="KEGG" id="cprv:CYPRO_0930"/>
<evidence type="ECO:0000256" key="5">
    <source>
        <dbReference type="ARBA" id="ARBA00022840"/>
    </source>
</evidence>
<evidence type="ECO:0000256" key="3">
    <source>
        <dbReference type="ARBA" id="ARBA00022741"/>
    </source>
</evidence>
<keyword evidence="2 6" id="KW-0436">Ligase</keyword>
<evidence type="ECO:0000256" key="2">
    <source>
        <dbReference type="ARBA" id="ARBA00022598"/>
    </source>
</evidence>
<evidence type="ECO:0000256" key="1">
    <source>
        <dbReference type="ARBA" id="ARBA00022490"/>
    </source>
</evidence>
<keyword evidence="4 6" id="KW-0658">Purine biosynthesis</keyword>
<dbReference type="InterPro" id="IPR036604">
    <property type="entry name" value="PurS-like_sf"/>
</dbReference>
<keyword evidence="3 6" id="KW-0547">Nucleotide-binding</keyword>
<dbReference type="EMBL" id="CP027806">
    <property type="protein sequence ID" value="AXJ00207.1"/>
    <property type="molecule type" value="Genomic_DNA"/>
</dbReference>
<dbReference type="GO" id="GO:0004642">
    <property type="term" value="F:phosphoribosylformylglycinamidine synthase activity"/>
    <property type="evidence" value="ECO:0007669"/>
    <property type="project" value="UniProtKB-UniRule"/>
</dbReference>
<keyword evidence="5 6" id="KW-0067">ATP-binding</keyword>
<comment type="subunit">
    <text evidence="6">Part of the FGAM synthase complex composed of 1 PurL, 1 PurQ and 2 PurS subunits.</text>
</comment>
<dbReference type="NCBIfam" id="TIGR00302">
    <property type="entry name" value="phosphoribosylformylglycinamidine synthase subunit PurS"/>
    <property type="match status" value="1"/>
</dbReference>